<keyword evidence="3" id="KW-1185">Reference proteome</keyword>
<feature type="transmembrane region" description="Helical" evidence="1">
    <location>
        <begin position="74"/>
        <end position="93"/>
    </location>
</feature>
<keyword evidence="1" id="KW-1133">Transmembrane helix</keyword>
<reference evidence="3" key="1">
    <citation type="journal article" date="2019" name="Int. J. Syst. Evol. Microbiol.">
        <title>The Global Catalogue of Microorganisms (GCM) 10K type strain sequencing project: providing services to taxonomists for standard genome sequencing and annotation.</title>
        <authorList>
            <consortium name="The Broad Institute Genomics Platform"/>
            <consortium name="The Broad Institute Genome Sequencing Center for Infectious Disease"/>
            <person name="Wu L."/>
            <person name="Ma J."/>
        </authorList>
    </citation>
    <scope>NUCLEOTIDE SEQUENCE [LARGE SCALE GENOMIC DNA]</scope>
    <source>
        <strain evidence="3">NBRC 106310</strain>
    </source>
</reference>
<evidence type="ECO:0000313" key="2">
    <source>
        <dbReference type="EMBL" id="BDZ39585.1"/>
    </source>
</evidence>
<dbReference type="Proteomes" id="UP001321543">
    <property type="component" value="Chromosome"/>
</dbReference>
<name>A0ABM8FVC7_9MICO</name>
<feature type="transmembrane region" description="Helical" evidence="1">
    <location>
        <begin position="138"/>
        <end position="159"/>
    </location>
</feature>
<protein>
    <submittedName>
        <fullName evidence="2">Uncharacterized protein</fullName>
    </submittedName>
</protein>
<organism evidence="2 3">
    <name type="scientific">Microbacterium suwonense</name>
    <dbReference type="NCBI Taxonomy" id="683047"/>
    <lineage>
        <taxon>Bacteria</taxon>
        <taxon>Bacillati</taxon>
        <taxon>Actinomycetota</taxon>
        <taxon>Actinomycetes</taxon>
        <taxon>Micrococcales</taxon>
        <taxon>Microbacteriaceae</taxon>
        <taxon>Microbacterium</taxon>
    </lineage>
</organism>
<sequence>MHAERAARQYLLARRRSEAGIVTACALALLSSLYTLTTVGGGTVEAWCVQGGILGVGCYLLLTSRKVRDGLSRGAALITGALMTVLAATTVIVTLQFSALLIALALVVAGVIVGCLTVPLAGDWRSLGWSRTGDIIEALLLAFSPAALVYGSGIAGQILEVFA</sequence>
<keyword evidence="1" id="KW-0812">Transmembrane</keyword>
<feature type="transmembrane region" description="Helical" evidence="1">
    <location>
        <begin position="99"/>
        <end position="118"/>
    </location>
</feature>
<dbReference type="EMBL" id="AP027728">
    <property type="protein sequence ID" value="BDZ39585.1"/>
    <property type="molecule type" value="Genomic_DNA"/>
</dbReference>
<evidence type="ECO:0000313" key="3">
    <source>
        <dbReference type="Proteomes" id="UP001321543"/>
    </source>
</evidence>
<gene>
    <name evidence="2" type="ORF">GCM10025863_21990</name>
</gene>
<accession>A0ABM8FVC7</accession>
<keyword evidence="1" id="KW-0472">Membrane</keyword>
<evidence type="ECO:0000256" key="1">
    <source>
        <dbReference type="SAM" id="Phobius"/>
    </source>
</evidence>
<feature type="transmembrane region" description="Helical" evidence="1">
    <location>
        <begin position="21"/>
        <end position="38"/>
    </location>
</feature>
<proteinExistence type="predicted"/>
<feature type="transmembrane region" description="Helical" evidence="1">
    <location>
        <begin position="44"/>
        <end position="62"/>
    </location>
</feature>